<sequence>MNFQVNTAHRRRLNYLYGTLLALLVAWGLSLCTGKRTPDAMQEMTMKPSITYLHLLRHTPFFTALSTEQLQWVIDHSMEWAAEPGAVIAKADQQATSAADYWILLDGAWQVEHDGQVYPSQHADPGKWFSIREAKGRKCALVTTENSYVMRITEADMQTMLEHGFGFGQHLHDGKKYYDALFPGQAYVQ</sequence>
<dbReference type="Gene3D" id="2.60.120.10">
    <property type="entry name" value="Jelly Rolls"/>
    <property type="match status" value="1"/>
</dbReference>
<reference evidence="1 2" key="1">
    <citation type="submission" date="2019-10" db="EMBL/GenBank/DDBJ databases">
        <title>Evaluation of single-gene subtyping targets for Pseudomonas.</title>
        <authorList>
            <person name="Reichler S.J."/>
            <person name="Orsi R.H."/>
            <person name="Wiedmann M."/>
            <person name="Martin N.H."/>
            <person name="Murphy S.I."/>
        </authorList>
    </citation>
    <scope>NUCLEOTIDE SEQUENCE [LARGE SCALE GENOMIC DNA]</scope>
    <source>
        <strain evidence="1 2">FSL R10-3257</strain>
    </source>
</reference>
<evidence type="ECO:0000313" key="1">
    <source>
        <dbReference type="EMBL" id="MQT47744.1"/>
    </source>
</evidence>
<protein>
    <submittedName>
        <fullName evidence="1">Uncharacterized protein</fullName>
    </submittedName>
</protein>
<dbReference type="EMBL" id="WIWJ01000021">
    <property type="protein sequence ID" value="MQT47744.1"/>
    <property type="molecule type" value="Genomic_DNA"/>
</dbReference>
<dbReference type="InterPro" id="IPR014710">
    <property type="entry name" value="RmlC-like_jellyroll"/>
</dbReference>
<dbReference type="InterPro" id="IPR018490">
    <property type="entry name" value="cNMP-bd_dom_sf"/>
</dbReference>
<dbReference type="AlphaFoldDB" id="A0A6A7YAB1"/>
<comment type="caution">
    <text evidence="1">The sequence shown here is derived from an EMBL/GenBank/DDBJ whole genome shotgun (WGS) entry which is preliminary data.</text>
</comment>
<dbReference type="Proteomes" id="UP000441404">
    <property type="component" value="Unassembled WGS sequence"/>
</dbReference>
<organism evidence="1 2">
    <name type="scientific">Pseudomonas helleri</name>
    <dbReference type="NCBI Taxonomy" id="1608996"/>
    <lineage>
        <taxon>Bacteria</taxon>
        <taxon>Pseudomonadati</taxon>
        <taxon>Pseudomonadota</taxon>
        <taxon>Gammaproteobacteria</taxon>
        <taxon>Pseudomonadales</taxon>
        <taxon>Pseudomonadaceae</taxon>
        <taxon>Pseudomonas</taxon>
    </lineage>
</organism>
<evidence type="ECO:0000313" key="2">
    <source>
        <dbReference type="Proteomes" id="UP000441404"/>
    </source>
</evidence>
<dbReference type="SUPFAM" id="SSF51206">
    <property type="entry name" value="cAMP-binding domain-like"/>
    <property type="match status" value="1"/>
</dbReference>
<gene>
    <name evidence="1" type="ORF">GHO40_13540</name>
</gene>
<name>A0A6A7YAB1_9PSED</name>
<proteinExistence type="predicted"/>
<accession>A0A6A7YAB1</accession>